<feature type="domain" description="ABC transporter" evidence="1">
    <location>
        <begin position="30"/>
        <end position="103"/>
    </location>
</feature>
<name>A0ABM9FZ32_9BACL</name>
<proteinExistence type="predicted"/>
<dbReference type="Pfam" id="PF00005">
    <property type="entry name" value="ABC_tran"/>
    <property type="match status" value="1"/>
</dbReference>
<protein>
    <submittedName>
        <fullName evidence="2">ABC transporter ATP-binding protein</fullName>
    </submittedName>
</protein>
<dbReference type="RefSeq" id="WP_249725492.1">
    <property type="nucleotide sequence ID" value="NZ_AP031286.1"/>
</dbReference>
<dbReference type="GO" id="GO:0005524">
    <property type="term" value="F:ATP binding"/>
    <property type="evidence" value="ECO:0007669"/>
    <property type="project" value="UniProtKB-KW"/>
</dbReference>
<dbReference type="PANTHER" id="PTHR24221:SF654">
    <property type="entry name" value="ATP-BINDING CASSETTE SUB-FAMILY B MEMBER 6"/>
    <property type="match status" value="1"/>
</dbReference>
<dbReference type="CDD" id="cd03228">
    <property type="entry name" value="ABCC_MRP_Like"/>
    <property type="match status" value="1"/>
</dbReference>
<dbReference type="PANTHER" id="PTHR24221">
    <property type="entry name" value="ATP-BINDING CASSETTE SUB-FAMILY B"/>
    <property type="match status" value="1"/>
</dbReference>
<dbReference type="InterPro" id="IPR039421">
    <property type="entry name" value="Type_1_exporter"/>
</dbReference>
<organism evidence="2 3">
    <name type="scientific">Paenibacillus melissococcoides</name>
    <dbReference type="NCBI Taxonomy" id="2912268"/>
    <lineage>
        <taxon>Bacteria</taxon>
        <taxon>Bacillati</taxon>
        <taxon>Bacillota</taxon>
        <taxon>Bacilli</taxon>
        <taxon>Bacillales</taxon>
        <taxon>Paenibacillaceae</taxon>
        <taxon>Paenibacillus</taxon>
    </lineage>
</organism>
<keyword evidence="2" id="KW-0547">Nucleotide-binding</keyword>
<keyword evidence="2" id="KW-0067">ATP-binding</keyword>
<dbReference type="Proteomes" id="UP001154322">
    <property type="component" value="Unassembled WGS sequence"/>
</dbReference>
<reference evidence="2" key="1">
    <citation type="submission" date="2022-06" db="EMBL/GenBank/DDBJ databases">
        <authorList>
            <person name="Dietemann V."/>
            <person name="Ory F."/>
            <person name="Dainat B."/>
            <person name="Oberhansli S."/>
        </authorList>
    </citation>
    <scope>NUCLEOTIDE SEQUENCE</scope>
    <source>
        <strain evidence="2">Ena-SAMPLE-TAB-26-04-2022-14:26:32:270-5432</strain>
    </source>
</reference>
<accession>A0ABM9FZ32</accession>
<gene>
    <name evidence="2" type="ORF">WJ0W_001516</name>
</gene>
<dbReference type="InterPro" id="IPR003439">
    <property type="entry name" value="ABC_transporter-like_ATP-bd"/>
</dbReference>
<sequence>MGSRRGRSPSFFSPPFEQVSYGYEAYRKVLKDIDLSVKAGEMIGLVGHSGAGKSTMINLLCRFYDPSSGRITLDGIDLRQIRQEALRQQIGILLQETFLFDGTIEGDCRLMTDQGAKQVNL</sequence>
<dbReference type="Gene3D" id="3.40.50.300">
    <property type="entry name" value="P-loop containing nucleotide triphosphate hydrolases"/>
    <property type="match status" value="1"/>
</dbReference>
<comment type="caution">
    <text evidence="2">The sequence shown here is derived from an EMBL/GenBank/DDBJ whole genome shotgun (WGS) entry which is preliminary data.</text>
</comment>
<dbReference type="SUPFAM" id="SSF52540">
    <property type="entry name" value="P-loop containing nucleoside triphosphate hydrolases"/>
    <property type="match status" value="1"/>
</dbReference>
<evidence type="ECO:0000313" key="2">
    <source>
        <dbReference type="EMBL" id="CAH8244278.1"/>
    </source>
</evidence>
<evidence type="ECO:0000313" key="3">
    <source>
        <dbReference type="Proteomes" id="UP001154322"/>
    </source>
</evidence>
<dbReference type="InterPro" id="IPR027417">
    <property type="entry name" value="P-loop_NTPase"/>
</dbReference>
<evidence type="ECO:0000259" key="1">
    <source>
        <dbReference type="Pfam" id="PF00005"/>
    </source>
</evidence>
<dbReference type="EMBL" id="CALYLO010000001">
    <property type="protein sequence ID" value="CAH8244278.1"/>
    <property type="molecule type" value="Genomic_DNA"/>
</dbReference>
<keyword evidence="3" id="KW-1185">Reference proteome</keyword>